<dbReference type="GO" id="GO:0016192">
    <property type="term" value="P:vesicle-mediated transport"/>
    <property type="evidence" value="ECO:0007669"/>
    <property type="project" value="UniProtKB-KW"/>
</dbReference>
<keyword evidence="5" id="KW-0931">ER-Golgi transport</keyword>
<dbReference type="EMBL" id="AMPZ03000006">
    <property type="protein sequence ID" value="KAH9581721.1"/>
    <property type="molecule type" value="Genomic_DNA"/>
</dbReference>
<comment type="subcellular location">
    <subcellularLocation>
        <location evidence="1">Endoplasmic reticulum</location>
    </subcellularLocation>
</comment>
<evidence type="ECO:0000256" key="4">
    <source>
        <dbReference type="ARBA" id="ARBA00022824"/>
    </source>
</evidence>
<feature type="compositionally biased region" description="Low complexity" evidence="6">
    <location>
        <begin position="1407"/>
        <end position="1421"/>
    </location>
</feature>
<dbReference type="GO" id="GO:0012507">
    <property type="term" value="C:ER to Golgi transport vesicle membrane"/>
    <property type="evidence" value="ECO:0007669"/>
    <property type="project" value="TreeGrafter"/>
</dbReference>
<feature type="region of interest" description="Disordered" evidence="6">
    <location>
        <begin position="260"/>
        <end position="288"/>
    </location>
</feature>
<feature type="region of interest" description="Disordered" evidence="6">
    <location>
        <begin position="178"/>
        <end position="225"/>
    </location>
</feature>
<feature type="compositionally biased region" description="Polar residues" evidence="6">
    <location>
        <begin position="91"/>
        <end position="108"/>
    </location>
</feature>
<dbReference type="GO" id="GO:0007030">
    <property type="term" value="P:Golgi organization"/>
    <property type="evidence" value="ECO:0007669"/>
    <property type="project" value="TreeGrafter"/>
</dbReference>
<dbReference type="Pfam" id="PF12931">
    <property type="entry name" value="TPR_Sec16"/>
    <property type="match status" value="2"/>
</dbReference>
<gene>
    <name evidence="8" type="primary">SEC16A_1</name>
    <name evidence="8" type="ORF">MS3_00008777</name>
</gene>
<sequence length="1594" mass="179225">MRPSAWHTDLGLPGLTLNSEIEVLVLKLLTSRIMEQGQKLSRDIDGTPQVMIPPQMMYCGGYPVNQDQIQSPYFGYDHNPFNSSPNFSPNQDTEQSSISTFPPSNSQPEPGVKSEEPTDFPVNSSLIIEENNRRNNQNIVNSSPSSNCKPELLVNSVDNALKGTGSTKTDNTVLPKIGKVSHSAHRPKLPQQTLTSSRSTQKVHSKARPKKPHQEVSTESSNKNLQQSNPYAHWYQMMSQYYNQFYSPYQMAQLPVLPQQSTSHLSMNKSSKTPTSHPLNPTIKNGPEGFQIPSVNQIGSLDYANYYYQYYAAAAQLWSGGYPYQFFGTCIPETPRFYNTPHVKAWLSCPGVIVQVLPSRPRNGEFARVEIINLFELVNEAVADATRRASDNTTRTCDSEFSQQQQPSEQNVLFNMTDSGMQTPSRLSSIDAGGAEDDGEEIRACVMATACWNQAEHQFYPGPLNRIGTLKADVLAFLHEKLTEIQDRLPIDWGSAGLLIMFLETLIKNNGNLQTSDLVNLLLEGHKPTTDSFRSGSYRYSSSSYLGVQVPVQYSGTLNNYNHQVGEYANESLASLPGSQVTSGRESPESHFEIDHGSSLLQHSKAASETGRMSSVQNIIRRVGGVHIGERGSRSQESEGKLLDRFRELLMHGLPIKALEHACRSKLWGHAFTLAHRMGPSTFAKVMDRFLNNDISISDPILTLYQLTAGEMPQSVNTAAYGRGIDNGDWRPHLAMILAGHSSQSDLSLLALERLGDGLLSRKHVYAAHLCYLLMNSLKNIDDKQKEFRLPGKIWLIGVPPTYITSGGDVVNNTSDGFQEDNIASNHTLSPLFATSEAIQLTEIYEYSIQLANRKFHLRQLMPFRLVYAIRLLDAGFIEKAYRYLTAIGNEILTEIDETAHQLKLQSVYNDDNNNTYVDPLLYSLISNCLRLAEPLQYHPEIESFDILQLSTNSQIMEDYSFGFQFKNPSYSMPVQNKNKNWIERLNQIFNQMNQKINHPRYKTSVEKPKENPSSDAHFTNEAMKTEYSDHNDSNDPPPLPHHHHQSSLPHQQQQQQQQQQRQYHQFNKESNYKPSVEYRSNVQTHDSSLFLSTDNRDQRKVNIFNSNRNDNNYIPHEVSNNNNNNKEPKIISNYSSIRNNKNDQLVDPIQKMNSSNQSSVHQRQLFNHESFSPQSPPSLSSIPSHEYSYQSESYRQLSSNSTSNLIQHSDNIQHNYSMNSPVQLSNYPLSLQSDQPINSMLQSSLAVSTSSSSSSVTTTLNEMNNSIFMPINHQTDSQLMINNDNSSLNYSTLSNQQPFDYFANIQRIQSRSRTVSGNSENNTVNMINSTTVDQLDSSSNNSRNFLSTKYENSFTNEQHFQQPQKQSISNLSQMNYLPQPSRHPSSMMNDHFKDYNNTLATTTTATTSTTTINNDNNSSSERFTQDKSSDLNNLDKNEQQSKDGWLSGWFGRLKKNGPKNVHLPDDSKPSIVWDDRLKQWIDVNDPDGSESNKVPPPPPAPASSFIMPKNDDSSMSNSSSSNNINNNNSALNPPLFPTYHPVSVPSGSISSRTSNSRSRYVNILASDTLESGANKLINPLQPPLPQTINNPRS</sequence>
<feature type="region of interest" description="Disordered" evidence="6">
    <location>
        <begin position="1407"/>
        <end position="1445"/>
    </location>
</feature>
<dbReference type="PANTHER" id="PTHR13402:SF6">
    <property type="entry name" value="SECRETORY 16, ISOFORM I"/>
    <property type="match status" value="1"/>
</dbReference>
<feature type="region of interest" description="Disordered" evidence="6">
    <location>
        <begin position="70"/>
        <end position="151"/>
    </location>
</feature>
<accession>A0A922IKP5</accession>
<feature type="compositionally biased region" description="Basic residues" evidence="6">
    <location>
        <begin position="201"/>
        <end position="211"/>
    </location>
</feature>
<feature type="compositionally biased region" description="Basic and acidic residues" evidence="6">
    <location>
        <begin position="1024"/>
        <end position="1034"/>
    </location>
</feature>
<evidence type="ECO:0000259" key="7">
    <source>
        <dbReference type="Pfam" id="PF12931"/>
    </source>
</evidence>
<feature type="compositionally biased region" description="Low complexity" evidence="6">
    <location>
        <begin position="1514"/>
        <end position="1530"/>
    </location>
</feature>
<feature type="domain" description="Sec16 Sec23-binding" evidence="7">
    <location>
        <begin position="647"/>
        <end position="790"/>
    </location>
</feature>
<protein>
    <submittedName>
        <fullName evidence="8">Protein transport protein Sec16A</fullName>
    </submittedName>
</protein>
<evidence type="ECO:0000256" key="6">
    <source>
        <dbReference type="SAM" id="MobiDB-lite"/>
    </source>
</evidence>
<dbReference type="CDD" id="cd09233">
    <property type="entry name" value="ACE1-Sec16-like"/>
    <property type="match status" value="1"/>
</dbReference>
<evidence type="ECO:0000256" key="1">
    <source>
        <dbReference type="ARBA" id="ARBA00004240"/>
    </source>
</evidence>
<feature type="compositionally biased region" description="Low complexity" evidence="6">
    <location>
        <begin position="1171"/>
        <end position="1185"/>
    </location>
</feature>
<feature type="compositionally biased region" description="Polar residues" evidence="6">
    <location>
        <begin position="190"/>
        <end position="200"/>
    </location>
</feature>
<dbReference type="GeneID" id="24592617"/>
<feature type="compositionally biased region" description="Basic and acidic residues" evidence="6">
    <location>
        <begin position="1424"/>
        <end position="1442"/>
    </location>
</feature>
<keyword evidence="3" id="KW-0813">Transport</keyword>
<feature type="compositionally biased region" description="Polar residues" evidence="6">
    <location>
        <begin position="215"/>
        <end position="225"/>
    </location>
</feature>
<feature type="region of interest" description="Disordered" evidence="6">
    <location>
        <begin position="1106"/>
        <end position="1131"/>
    </location>
</feature>
<keyword evidence="4" id="KW-0256">Endoplasmic reticulum</keyword>
<evidence type="ECO:0000256" key="3">
    <source>
        <dbReference type="ARBA" id="ARBA00022448"/>
    </source>
</evidence>
<feature type="compositionally biased region" description="Polar residues" evidence="6">
    <location>
        <begin position="260"/>
        <end position="283"/>
    </location>
</feature>
<feature type="compositionally biased region" description="Low complexity" evidence="6">
    <location>
        <begin position="1047"/>
        <end position="1061"/>
    </location>
</feature>
<dbReference type="GO" id="GO:0070973">
    <property type="term" value="P:protein localization to endoplasmic reticulum exit site"/>
    <property type="evidence" value="ECO:0007669"/>
    <property type="project" value="TreeGrafter"/>
</dbReference>
<feature type="region of interest" description="Disordered" evidence="6">
    <location>
        <begin position="1483"/>
        <end position="1538"/>
    </location>
</feature>
<dbReference type="InterPro" id="IPR024298">
    <property type="entry name" value="Sec16_Sec23-bd"/>
</dbReference>
<reference evidence="8" key="2">
    <citation type="journal article" date="2019" name="Gigascience">
        <title>High-quality Schistosoma haematobium genome achieved by single-molecule and long-range sequencing.</title>
        <authorList>
            <person name="Stroehlein A.J."/>
            <person name="Korhonen P.K."/>
            <person name="Chong T.M."/>
            <person name="Lim Y.L."/>
            <person name="Chan K.G."/>
            <person name="Webster B."/>
            <person name="Rollinson D."/>
            <person name="Brindley P.J."/>
            <person name="Gasser R.B."/>
            <person name="Young N.D."/>
        </authorList>
    </citation>
    <scope>NUCLEOTIDE SEQUENCE</scope>
</reference>
<feature type="compositionally biased region" description="Low complexity" evidence="6">
    <location>
        <begin position="79"/>
        <end position="90"/>
    </location>
</feature>
<feature type="region of interest" description="Disordered" evidence="6">
    <location>
        <begin position="1170"/>
        <end position="1194"/>
    </location>
</feature>
<dbReference type="PANTHER" id="PTHR13402">
    <property type="entry name" value="RGPR-RELATED"/>
    <property type="match status" value="1"/>
</dbReference>
<keyword evidence="9" id="KW-1185">Reference proteome</keyword>
<feature type="domain" description="Sec16 Sec23-binding" evidence="7">
    <location>
        <begin position="833"/>
        <end position="892"/>
    </location>
</feature>
<proteinExistence type="inferred from homology"/>
<dbReference type="KEGG" id="shx:MS3_00008777"/>
<dbReference type="RefSeq" id="XP_051065753.1">
    <property type="nucleotide sequence ID" value="XM_051217120.1"/>
</dbReference>
<evidence type="ECO:0000256" key="5">
    <source>
        <dbReference type="ARBA" id="ARBA00022892"/>
    </source>
</evidence>
<reference evidence="8" key="3">
    <citation type="submission" date="2021-06" db="EMBL/GenBank/DDBJ databases">
        <title>Chromosome-level genome assembly for S. haematobium.</title>
        <authorList>
            <person name="Stroehlein A.J."/>
        </authorList>
    </citation>
    <scope>NUCLEOTIDE SEQUENCE</scope>
</reference>
<evidence type="ECO:0000313" key="8">
    <source>
        <dbReference type="EMBL" id="KAH9581721.1"/>
    </source>
</evidence>
<comment type="similarity">
    <text evidence="2">Belongs to the SEC16 family.</text>
</comment>
<dbReference type="Proteomes" id="UP000471633">
    <property type="component" value="Unassembled WGS sequence"/>
</dbReference>
<evidence type="ECO:0000256" key="2">
    <source>
        <dbReference type="ARBA" id="ARBA00005927"/>
    </source>
</evidence>
<organism evidence="8 9">
    <name type="scientific">Schistosoma haematobium</name>
    <name type="common">Blood fluke</name>
    <dbReference type="NCBI Taxonomy" id="6185"/>
    <lineage>
        <taxon>Eukaryota</taxon>
        <taxon>Metazoa</taxon>
        <taxon>Spiralia</taxon>
        <taxon>Lophotrochozoa</taxon>
        <taxon>Platyhelminthes</taxon>
        <taxon>Trematoda</taxon>
        <taxon>Digenea</taxon>
        <taxon>Strigeidida</taxon>
        <taxon>Schistosomatoidea</taxon>
        <taxon>Schistosomatidae</taxon>
        <taxon>Schistosoma</taxon>
    </lineage>
</organism>
<comment type="caution">
    <text evidence="8">The sequence shown here is derived from an EMBL/GenBank/DDBJ whole genome shotgun (WGS) entry which is preliminary data.</text>
</comment>
<reference evidence="8" key="1">
    <citation type="journal article" date="2012" name="Nat. Genet.">
        <title>Whole-genome sequence of Schistosoma haematobium.</title>
        <authorList>
            <person name="Young N.D."/>
            <person name="Jex A.R."/>
            <person name="Li B."/>
            <person name="Liu S."/>
            <person name="Yang L."/>
            <person name="Xiong Z."/>
            <person name="Li Y."/>
            <person name="Cantacessi C."/>
            <person name="Hall R.S."/>
            <person name="Xu X."/>
            <person name="Chen F."/>
            <person name="Wu X."/>
            <person name="Zerlotini A."/>
            <person name="Oliveira G."/>
            <person name="Hofmann A."/>
            <person name="Zhang G."/>
            <person name="Fang X."/>
            <person name="Kang Y."/>
            <person name="Campbell B.E."/>
            <person name="Loukas A."/>
            <person name="Ranganathan S."/>
            <person name="Rollinson D."/>
            <person name="Rinaldi G."/>
            <person name="Brindley P.J."/>
            <person name="Yang H."/>
            <person name="Wang J."/>
            <person name="Wang J."/>
            <person name="Gasser R.B."/>
        </authorList>
    </citation>
    <scope>NUCLEOTIDE SEQUENCE</scope>
</reference>
<dbReference type="CTD" id="24592617"/>
<feature type="region of interest" description="Disordered" evidence="6">
    <location>
        <begin position="1575"/>
        <end position="1594"/>
    </location>
</feature>
<dbReference type="GO" id="GO:0070971">
    <property type="term" value="C:endoplasmic reticulum exit site"/>
    <property type="evidence" value="ECO:0007669"/>
    <property type="project" value="TreeGrafter"/>
</dbReference>
<name>A0A922IKP5_SCHHA</name>
<feature type="compositionally biased region" description="Basic and acidic residues" evidence="6">
    <location>
        <begin position="1004"/>
        <end position="1013"/>
    </location>
</feature>
<feature type="region of interest" description="Disordered" evidence="6">
    <location>
        <begin position="995"/>
        <end position="1066"/>
    </location>
</feature>
<evidence type="ECO:0000313" key="9">
    <source>
        <dbReference type="Proteomes" id="UP000471633"/>
    </source>
</evidence>
<dbReference type="Gene3D" id="1.25.40.1030">
    <property type="match status" value="1"/>
</dbReference>
<reference evidence="8" key="4">
    <citation type="journal article" date="2022" name="PLoS Pathog.">
        <title>Chromosome-level genome of Schistosoma haematobium underpins genome-wide explorations of molecular variation.</title>
        <authorList>
            <person name="Stroehlein A.J."/>
            <person name="Korhonen P.K."/>
            <person name="Lee V.V."/>
            <person name="Ralph S.A."/>
            <person name="Mentink-Kane M."/>
            <person name="You H."/>
            <person name="McManus D.P."/>
            <person name="Tchuente L.T."/>
            <person name="Stothard J.R."/>
            <person name="Kaur P."/>
            <person name="Dudchenko O."/>
            <person name="Aiden E.L."/>
            <person name="Yang B."/>
            <person name="Yang H."/>
            <person name="Emery A.M."/>
            <person name="Webster B.L."/>
            <person name="Brindley P.J."/>
            <person name="Rollinson D."/>
            <person name="Chang B.C.H."/>
            <person name="Gasser R.B."/>
            <person name="Young N.D."/>
        </authorList>
    </citation>
    <scope>NUCLEOTIDE SEQUENCE</scope>
</reference>